<protein>
    <submittedName>
        <fullName evidence="2">Methyltransferase-like protein 25</fullName>
    </submittedName>
</protein>
<evidence type="ECO:0000259" key="1">
    <source>
        <dbReference type="Pfam" id="PF13679"/>
    </source>
</evidence>
<dbReference type="EMBL" id="BLAL01000026">
    <property type="protein sequence ID" value="GES76835.1"/>
    <property type="molecule type" value="Genomic_DNA"/>
</dbReference>
<name>A0A8H3QDM7_9GLOM</name>
<dbReference type="Proteomes" id="UP000615446">
    <property type="component" value="Unassembled WGS sequence"/>
</dbReference>
<sequence length="529" mass="61258">MSTRKIFLPLPHNYDKNNIFDYAEALMSFCKKYSKIADAHIVDFFTKNIWEEVIPKEWADAFNVEHMNENEGGITEEGENKFMNKMIRLASFCEYEEDWPESLKQFIRDTKELVLTREISINDLQMECEESIDKRILPGMNEKKLHEVRILSCLIAKLTKENKINSIIDLGAGQGYLSRVLAYTYNLCVLAIDTSNVQTCGAQKYQFRTEKSLGLSRKGKNEVDCNMKSDKLVREKKGGLTHVTHHVTSETLTTLISEWNMNKEQLNVEEMRSYELNKAVKDDKDIVDESCSVKQLKQDYNFLICGLHSCGELSSTMLDLFIKNEEMKCVVNVGCCYHLLHENEISKQEGLKGEKKCSFPLSKFFKEKNFFMGLTIRHLACQVPSRWSIQQELSIKAFEHHFFRALLQYILIEKGLVESAPRIGKLHHRSFTSFSTYCNAALKKLSLPLNSISQLESGKYYSEFKQKGFMRKIIIFWTLRAMLGPCFESIILLDRCLYLSENNFVKEVKCFGIFDELKSPRNMVIVGIK</sequence>
<dbReference type="PANTHER" id="PTHR12496:SF0">
    <property type="entry name" value="METHYLTRANSFERASE DOMAIN-CONTAINING PROTEIN"/>
    <property type="match status" value="1"/>
</dbReference>
<reference evidence="2" key="1">
    <citation type="submission" date="2019-10" db="EMBL/GenBank/DDBJ databases">
        <title>Conservation and host-specific expression of non-tandemly repeated heterogenous ribosome RNA gene in arbuscular mycorrhizal fungi.</title>
        <authorList>
            <person name="Maeda T."/>
            <person name="Kobayashi Y."/>
            <person name="Nakagawa T."/>
            <person name="Ezawa T."/>
            <person name="Yamaguchi K."/>
            <person name="Bino T."/>
            <person name="Nishimoto Y."/>
            <person name="Shigenobu S."/>
            <person name="Kawaguchi M."/>
        </authorList>
    </citation>
    <scope>NUCLEOTIDE SEQUENCE</scope>
    <source>
        <strain evidence="2">HR1</strain>
    </source>
</reference>
<dbReference type="GO" id="GO:0008168">
    <property type="term" value="F:methyltransferase activity"/>
    <property type="evidence" value="ECO:0007669"/>
    <property type="project" value="UniProtKB-KW"/>
</dbReference>
<dbReference type="PANTHER" id="PTHR12496">
    <property type="entry name" value="CGI-41 METHYLTRANSFERASE"/>
    <property type="match status" value="1"/>
</dbReference>
<accession>A0A8H3QDM7</accession>
<keyword evidence="2" id="KW-0808">Transferase</keyword>
<organism evidence="2 3">
    <name type="scientific">Rhizophagus clarus</name>
    <dbReference type="NCBI Taxonomy" id="94130"/>
    <lineage>
        <taxon>Eukaryota</taxon>
        <taxon>Fungi</taxon>
        <taxon>Fungi incertae sedis</taxon>
        <taxon>Mucoromycota</taxon>
        <taxon>Glomeromycotina</taxon>
        <taxon>Glomeromycetes</taxon>
        <taxon>Glomerales</taxon>
        <taxon>Glomeraceae</taxon>
        <taxon>Rhizophagus</taxon>
    </lineage>
</organism>
<feature type="domain" description="Methyltransferase" evidence="1">
    <location>
        <begin position="143"/>
        <end position="342"/>
    </location>
</feature>
<evidence type="ECO:0000313" key="2">
    <source>
        <dbReference type="EMBL" id="GES76835.1"/>
    </source>
</evidence>
<comment type="caution">
    <text evidence="2">The sequence shown here is derived from an EMBL/GenBank/DDBJ whole genome shotgun (WGS) entry which is preliminary data.</text>
</comment>
<dbReference type="Pfam" id="PF13679">
    <property type="entry name" value="Methyltransf_32"/>
    <property type="match status" value="1"/>
</dbReference>
<proteinExistence type="predicted"/>
<dbReference type="InterPro" id="IPR029063">
    <property type="entry name" value="SAM-dependent_MTases_sf"/>
</dbReference>
<dbReference type="SUPFAM" id="SSF53335">
    <property type="entry name" value="S-adenosyl-L-methionine-dependent methyltransferases"/>
    <property type="match status" value="1"/>
</dbReference>
<dbReference type="InterPro" id="IPR025714">
    <property type="entry name" value="Methyltranfer_dom"/>
</dbReference>
<dbReference type="AlphaFoldDB" id="A0A8H3QDM7"/>
<dbReference type="OrthoDB" id="10258156at2759"/>
<dbReference type="GO" id="GO:0032259">
    <property type="term" value="P:methylation"/>
    <property type="evidence" value="ECO:0007669"/>
    <property type="project" value="UniProtKB-KW"/>
</dbReference>
<evidence type="ECO:0000313" key="3">
    <source>
        <dbReference type="Proteomes" id="UP000615446"/>
    </source>
</evidence>
<gene>
    <name evidence="2" type="ORF">RCL2_000422200</name>
</gene>
<keyword evidence="2" id="KW-0489">Methyltransferase</keyword>
<dbReference type="InterPro" id="IPR052220">
    <property type="entry name" value="METTL25"/>
</dbReference>